<dbReference type="EMBL" id="CAXDID020000021">
    <property type="protein sequence ID" value="CAL5987439.1"/>
    <property type="molecule type" value="Genomic_DNA"/>
</dbReference>
<sequence>MDSQLLFKQVHEVIQILNSYNYKYYYDQLVALNARIQNIEEKIDLHKQHQRGVFLSCSGIEQRSQADSQRICEEQQQSQQFVVRFNQKKAVCVVSQQSVQIDQNCIKVSQLTDIKFLKNQLTIQTKKNGPLILTGKQSYQMYAQIVQLLK</sequence>
<evidence type="ECO:0000313" key="1">
    <source>
        <dbReference type="EMBL" id="CAL5987439.1"/>
    </source>
</evidence>
<proteinExistence type="predicted"/>
<accession>A0ABP1H6N1</accession>
<evidence type="ECO:0000313" key="2">
    <source>
        <dbReference type="Proteomes" id="UP001642409"/>
    </source>
</evidence>
<protein>
    <submittedName>
        <fullName evidence="1">Hypothetical_protein</fullName>
    </submittedName>
</protein>
<reference evidence="1 2" key="1">
    <citation type="submission" date="2024-07" db="EMBL/GenBank/DDBJ databases">
        <authorList>
            <person name="Akdeniz Z."/>
        </authorList>
    </citation>
    <scope>NUCLEOTIDE SEQUENCE [LARGE SCALE GENOMIC DNA]</scope>
</reference>
<comment type="caution">
    <text evidence="1">The sequence shown here is derived from an EMBL/GenBank/DDBJ whole genome shotgun (WGS) entry which is preliminary data.</text>
</comment>
<gene>
    <name evidence="1" type="ORF">HINF_LOCUS9893</name>
</gene>
<organism evidence="1 2">
    <name type="scientific">Hexamita inflata</name>
    <dbReference type="NCBI Taxonomy" id="28002"/>
    <lineage>
        <taxon>Eukaryota</taxon>
        <taxon>Metamonada</taxon>
        <taxon>Diplomonadida</taxon>
        <taxon>Hexamitidae</taxon>
        <taxon>Hexamitinae</taxon>
        <taxon>Hexamita</taxon>
    </lineage>
</organism>
<name>A0ABP1H6N1_9EUKA</name>
<dbReference type="Proteomes" id="UP001642409">
    <property type="component" value="Unassembled WGS sequence"/>
</dbReference>
<keyword evidence="2" id="KW-1185">Reference proteome</keyword>